<feature type="transmembrane region" description="Helical" evidence="2">
    <location>
        <begin position="506"/>
        <end position="526"/>
    </location>
</feature>
<feature type="transmembrane region" description="Helical" evidence="2">
    <location>
        <begin position="650"/>
        <end position="667"/>
    </location>
</feature>
<feature type="transmembrane region" description="Helical" evidence="2">
    <location>
        <begin position="827"/>
        <end position="848"/>
    </location>
</feature>
<dbReference type="PANTHER" id="PTHR10582">
    <property type="entry name" value="TRANSIENT RECEPTOR POTENTIAL ION CHANNEL PROTEIN"/>
    <property type="match status" value="1"/>
</dbReference>
<dbReference type="OrthoDB" id="6068913at2759"/>
<feature type="transmembrane region" description="Helical" evidence="2">
    <location>
        <begin position="687"/>
        <end position="705"/>
    </location>
</feature>
<dbReference type="Proteomes" id="UP000439903">
    <property type="component" value="Unassembled WGS sequence"/>
</dbReference>
<reference evidence="3 4" key="1">
    <citation type="journal article" date="2019" name="Environ. Microbiol.">
        <title>At the nexus of three kingdoms: the genome of the mycorrhizal fungus Gigaspora margarita provides insights into plant, endobacterial and fungal interactions.</title>
        <authorList>
            <person name="Venice F."/>
            <person name="Ghignone S."/>
            <person name="Salvioli di Fossalunga A."/>
            <person name="Amselem J."/>
            <person name="Novero M."/>
            <person name="Xianan X."/>
            <person name="Sedzielewska Toro K."/>
            <person name="Morin E."/>
            <person name="Lipzen A."/>
            <person name="Grigoriev I.V."/>
            <person name="Henrissat B."/>
            <person name="Martin F.M."/>
            <person name="Bonfante P."/>
        </authorList>
    </citation>
    <scope>NUCLEOTIDE SEQUENCE [LARGE SCALE GENOMIC DNA]</scope>
    <source>
        <strain evidence="3 4">BEG34</strain>
    </source>
</reference>
<evidence type="ECO:0000313" key="4">
    <source>
        <dbReference type="Proteomes" id="UP000439903"/>
    </source>
</evidence>
<dbReference type="EMBL" id="WTPW01002278">
    <property type="protein sequence ID" value="KAF0388236.1"/>
    <property type="molecule type" value="Genomic_DNA"/>
</dbReference>
<evidence type="ECO:0000313" key="3">
    <source>
        <dbReference type="EMBL" id="KAF0388236.1"/>
    </source>
</evidence>
<keyword evidence="2" id="KW-1133">Transmembrane helix</keyword>
<keyword evidence="1" id="KW-0677">Repeat</keyword>
<evidence type="ECO:0000256" key="1">
    <source>
        <dbReference type="ARBA" id="ARBA00022737"/>
    </source>
</evidence>
<gene>
    <name evidence="3" type="ORF">F8M41_011076</name>
</gene>
<sequence>MLPVSCGYLDCYIFSKLKISGKYQWTCKNCIELEKYYYCRYKINKNGTLFMYFDTPHVITQWNLITRKFEMLYIPNLNLFPNIFTNWLEMNRDNTLLAIAFFTESKSIAVYVYSTKSGIEIANKTFSDENGKLNKFCFIGSREKERLLISYWNSNTKNYVTYILNPLTYTLDKSPDTNVLHDILNQNYVVINDYIIKIDKNELSIKRLSQNENWKNYLQSKERYVGSTFFNAKEIKQFIQDTLDKYKSNQFLTHSYSDVSEYIYSGQAYTWIVTNKYYKYIKRNQTCIRARIQSNLKETSEITFTSHDSANSYTLEIKMLKNDDIIFVSSSGIRIFSVNSEISSIELIYFWKEDAKNAPTQEAQQSIVKHLISFYNKLDLNTEILPTPNLDDYNYYSTLKNNEIALKFYGKEIIQQLVQWNKNYDINEILDNCYKYSLSMYESGDINNFLLFISQIAFALVELEKYNKDLRATENFLLKINLLIIKDSYFRYINNSLLSHLQHYRIYVYSYLSSTSFFDHLLFWIYENWNLLKKYYPKIYKILKSPYLFYLSYFTNYSQKTVRLIFPLLNFATYSQNYSYYELLYLYDNSFTLLNETNYYKLLNIKALINFKWNTYGKYYYFLIWTIYSIFMGCFLILSTISKDEISRNTYIFLLIVIIFLGFFYFIFEVRQFIHKPIHYITSPWNWSDLAAILIPTIISITWLYNKTLPVEVIAIANLFLEIKFILYFRFVDRLGIYFAAIIDVARQIFLFFFCIVLFTVLAFSHSFHLLLRPTSKYSYNQPSYTNDINNPWNLVPTYQSILPNGTIEGKSFIETPDKNTNMFTNFGTSILAVYFMLTGDTSAISSWVLENNWILAILLFLSKIELFWMLPYQRRKPNWFPKILYYEASDYELKKYINNIKNDEEIFQNLLPIIKIIAEIKDTSKEIEDTIKAQIDESLNYSTKAKIDESLKDILKAQIDESLKDILEDQINKALKDPIDKFNRLIKFIEKKESE</sequence>
<feature type="transmembrane region" description="Helical" evidence="2">
    <location>
        <begin position="619"/>
        <end position="638"/>
    </location>
</feature>
<name>A0A8H4A0S3_GIGMA</name>
<keyword evidence="2" id="KW-0812">Transmembrane</keyword>
<protein>
    <submittedName>
        <fullName evidence="3">Nudt9 protein</fullName>
    </submittedName>
</protein>
<keyword evidence="4" id="KW-1185">Reference proteome</keyword>
<dbReference type="GO" id="GO:0005216">
    <property type="term" value="F:monoatomic ion channel activity"/>
    <property type="evidence" value="ECO:0007669"/>
    <property type="project" value="InterPro"/>
</dbReference>
<proteinExistence type="predicted"/>
<keyword evidence="2" id="KW-0472">Membrane</keyword>
<dbReference type="AlphaFoldDB" id="A0A8H4A0S3"/>
<organism evidence="3 4">
    <name type="scientific">Gigaspora margarita</name>
    <dbReference type="NCBI Taxonomy" id="4874"/>
    <lineage>
        <taxon>Eukaryota</taxon>
        <taxon>Fungi</taxon>
        <taxon>Fungi incertae sedis</taxon>
        <taxon>Mucoromycota</taxon>
        <taxon>Glomeromycotina</taxon>
        <taxon>Glomeromycetes</taxon>
        <taxon>Diversisporales</taxon>
        <taxon>Gigasporaceae</taxon>
        <taxon>Gigaspora</taxon>
    </lineage>
</organism>
<dbReference type="GO" id="GO:0098703">
    <property type="term" value="P:calcium ion import across plasma membrane"/>
    <property type="evidence" value="ECO:0007669"/>
    <property type="project" value="TreeGrafter"/>
</dbReference>
<dbReference type="InterPro" id="IPR024862">
    <property type="entry name" value="TRPV"/>
</dbReference>
<dbReference type="PANTHER" id="PTHR10582:SF2">
    <property type="entry name" value="INACTIVE"/>
    <property type="match status" value="1"/>
</dbReference>
<accession>A0A8H4A0S3</accession>
<feature type="transmembrane region" description="Helical" evidence="2">
    <location>
        <begin position="854"/>
        <end position="873"/>
    </location>
</feature>
<comment type="caution">
    <text evidence="3">The sequence shown here is derived from an EMBL/GenBank/DDBJ whole genome shotgun (WGS) entry which is preliminary data.</text>
</comment>
<feature type="transmembrane region" description="Helical" evidence="2">
    <location>
        <begin position="749"/>
        <end position="772"/>
    </location>
</feature>
<dbReference type="GO" id="GO:0005886">
    <property type="term" value="C:plasma membrane"/>
    <property type="evidence" value="ECO:0007669"/>
    <property type="project" value="TreeGrafter"/>
</dbReference>
<evidence type="ECO:0000256" key="2">
    <source>
        <dbReference type="SAM" id="Phobius"/>
    </source>
</evidence>